<evidence type="ECO:0000313" key="1">
    <source>
        <dbReference type="EMBL" id="SMQ85924.1"/>
    </source>
</evidence>
<organism evidence="1 2">
    <name type="scientific">Devosia lucknowensis</name>
    <dbReference type="NCBI Taxonomy" id="1096929"/>
    <lineage>
        <taxon>Bacteria</taxon>
        <taxon>Pseudomonadati</taxon>
        <taxon>Pseudomonadota</taxon>
        <taxon>Alphaproteobacteria</taxon>
        <taxon>Hyphomicrobiales</taxon>
        <taxon>Devosiaceae</taxon>
        <taxon>Devosia</taxon>
    </lineage>
</organism>
<dbReference type="Proteomes" id="UP000194474">
    <property type="component" value="Unassembled WGS sequence"/>
</dbReference>
<name>A0A1Y6G845_9HYPH</name>
<protein>
    <recommendedName>
        <fullName evidence="3">Uracil DNA glycosylase superfamily protein</fullName>
    </recommendedName>
</protein>
<gene>
    <name evidence="1" type="ORF">SAMN06295905_3219</name>
</gene>
<dbReference type="EMBL" id="FXWK01000002">
    <property type="protein sequence ID" value="SMQ85924.1"/>
    <property type="molecule type" value="Genomic_DNA"/>
</dbReference>
<evidence type="ECO:0008006" key="3">
    <source>
        <dbReference type="Google" id="ProtNLM"/>
    </source>
</evidence>
<sequence>MARRWRGDQWGDSSNVLGGLRLLVLGESHYHETAPIGTDIPDMTEQVVSHHLAGGNYQFFSRIERLVMGEGARYQPAEFWHSVVFYNYIPVVAANTSRKRPPDELWYGVAPRLFQDLVKQIEAEAILVCGTQLWRRMPAGLVERHDAYQAGGRGWREREYEVAMPYRAIAAHIPHPSGSFGWSFERCRPVIQHLKRRVDEVRAELDAPPIAPGH</sequence>
<evidence type="ECO:0000313" key="2">
    <source>
        <dbReference type="Proteomes" id="UP000194474"/>
    </source>
</evidence>
<reference evidence="2" key="1">
    <citation type="submission" date="2017-04" db="EMBL/GenBank/DDBJ databases">
        <authorList>
            <person name="Varghese N."/>
            <person name="Submissions S."/>
        </authorList>
    </citation>
    <scope>NUCLEOTIDE SEQUENCE [LARGE SCALE GENOMIC DNA]</scope>
</reference>
<accession>A0A1Y6G845</accession>
<keyword evidence="2" id="KW-1185">Reference proteome</keyword>
<dbReference type="OrthoDB" id="8421906at2"/>
<dbReference type="RefSeq" id="WP_086471549.1">
    <property type="nucleotide sequence ID" value="NZ_FXWK01000002.1"/>
</dbReference>
<dbReference type="AlphaFoldDB" id="A0A1Y6G845"/>
<proteinExistence type="predicted"/>